<feature type="compositionally biased region" description="Basic residues" evidence="2">
    <location>
        <begin position="252"/>
        <end position="261"/>
    </location>
</feature>
<dbReference type="AlphaFoldDB" id="A0A4S2MY69"/>
<feature type="compositionally biased region" description="Pro residues" evidence="2">
    <location>
        <begin position="412"/>
        <end position="422"/>
    </location>
</feature>
<feature type="compositionally biased region" description="Low complexity" evidence="2">
    <location>
        <begin position="233"/>
        <end position="251"/>
    </location>
</feature>
<evidence type="ECO:0000256" key="2">
    <source>
        <dbReference type="SAM" id="MobiDB-lite"/>
    </source>
</evidence>
<feature type="compositionally biased region" description="Low complexity" evidence="2">
    <location>
        <begin position="672"/>
        <end position="691"/>
    </location>
</feature>
<dbReference type="Proteomes" id="UP000298138">
    <property type="component" value="Unassembled WGS sequence"/>
</dbReference>
<dbReference type="OrthoDB" id="3364649at2759"/>
<feature type="compositionally biased region" description="Polar residues" evidence="2">
    <location>
        <begin position="369"/>
        <end position="389"/>
    </location>
</feature>
<feature type="region of interest" description="Disordered" evidence="2">
    <location>
        <begin position="659"/>
        <end position="691"/>
    </location>
</feature>
<evidence type="ECO:0000313" key="3">
    <source>
        <dbReference type="EMBL" id="TGZ81621.1"/>
    </source>
</evidence>
<dbReference type="Pfam" id="PF08202">
    <property type="entry name" value="MIS13"/>
    <property type="match status" value="1"/>
</dbReference>
<gene>
    <name evidence="3" type="ORF">EX30DRAFT_363630</name>
</gene>
<feature type="region of interest" description="Disordered" evidence="2">
    <location>
        <begin position="89"/>
        <end position="115"/>
    </location>
</feature>
<dbReference type="STRING" id="341454.A0A4S2MY69"/>
<keyword evidence="4" id="KW-1185">Reference proteome</keyword>
<dbReference type="GO" id="GO:0000444">
    <property type="term" value="C:MIS12/MIND type complex"/>
    <property type="evidence" value="ECO:0007669"/>
    <property type="project" value="InterPro"/>
</dbReference>
<reference evidence="3 4" key="1">
    <citation type="submission" date="2019-04" db="EMBL/GenBank/DDBJ databases">
        <title>Comparative genomics and transcriptomics to analyze fruiting body development in filamentous ascomycetes.</title>
        <authorList>
            <consortium name="DOE Joint Genome Institute"/>
            <person name="Lutkenhaus R."/>
            <person name="Traeger S."/>
            <person name="Breuer J."/>
            <person name="Kuo A."/>
            <person name="Lipzen A."/>
            <person name="Pangilinan J."/>
            <person name="Dilworth D."/>
            <person name="Sandor L."/>
            <person name="Poggeler S."/>
            <person name="Barry K."/>
            <person name="Grigoriev I.V."/>
            <person name="Nowrousian M."/>
        </authorList>
    </citation>
    <scope>NUCLEOTIDE SEQUENCE [LARGE SCALE GENOMIC DNA]</scope>
    <source>
        <strain evidence="3 4">CBS 389.68</strain>
    </source>
</reference>
<dbReference type="EMBL" id="ML220118">
    <property type="protein sequence ID" value="TGZ81621.1"/>
    <property type="molecule type" value="Genomic_DNA"/>
</dbReference>
<evidence type="ECO:0000313" key="4">
    <source>
        <dbReference type="Proteomes" id="UP000298138"/>
    </source>
</evidence>
<feature type="compositionally biased region" description="Basic residues" evidence="2">
    <location>
        <begin position="424"/>
        <end position="433"/>
    </location>
</feature>
<dbReference type="InterPro" id="IPR013218">
    <property type="entry name" value="Dsn1/Mis13"/>
</dbReference>
<accession>A0A4S2MY69</accession>
<dbReference type="InParanoid" id="A0A4S2MY69"/>
<name>A0A4S2MY69_9PEZI</name>
<proteinExistence type="predicted"/>
<evidence type="ECO:0000256" key="1">
    <source>
        <dbReference type="SAM" id="Coils"/>
    </source>
</evidence>
<feature type="coiled-coil region" evidence="1">
    <location>
        <begin position="611"/>
        <end position="641"/>
    </location>
</feature>
<dbReference type="GO" id="GO:0051301">
    <property type="term" value="P:cell division"/>
    <property type="evidence" value="ECO:0007669"/>
    <property type="project" value="InterPro"/>
</dbReference>
<dbReference type="GO" id="GO:0007059">
    <property type="term" value="P:chromosome segregation"/>
    <property type="evidence" value="ECO:0007669"/>
    <property type="project" value="InterPro"/>
</dbReference>
<dbReference type="PANTHER" id="PTHR14778:SF2">
    <property type="entry name" value="KINETOCHORE-ASSOCIATED PROTEIN DSN1 HOMOLOG"/>
    <property type="match status" value="1"/>
</dbReference>
<organism evidence="3 4">
    <name type="scientific">Ascodesmis nigricans</name>
    <dbReference type="NCBI Taxonomy" id="341454"/>
    <lineage>
        <taxon>Eukaryota</taxon>
        <taxon>Fungi</taxon>
        <taxon>Dikarya</taxon>
        <taxon>Ascomycota</taxon>
        <taxon>Pezizomycotina</taxon>
        <taxon>Pezizomycetes</taxon>
        <taxon>Pezizales</taxon>
        <taxon>Ascodesmidaceae</taxon>
        <taxon>Ascodesmis</taxon>
    </lineage>
</organism>
<feature type="compositionally biased region" description="Pro residues" evidence="2">
    <location>
        <begin position="95"/>
        <end position="110"/>
    </location>
</feature>
<keyword evidence="1" id="KW-0175">Coiled coil</keyword>
<feature type="compositionally biased region" description="Basic and acidic residues" evidence="2">
    <location>
        <begin position="310"/>
        <end position="336"/>
    </location>
</feature>
<sequence>MVYYTTSTHSQPRIPPPIHEDQYSCFDKYSLLFCSQCFQSATNTSVVIIIITITSNTYYPSPNTTTTNTPQSASLPLARTHTHTHTLTHLTRTITPPPTRPALRAPPPAPLTTRVPSCTRARSRTMTRQVNGKIVLRGQQQWGLPGNLLTLVEEEGEEKGDESKEVGEESPPPAIPRHLTTTRPPAPSSHCPHPLARARASSPPADPHCDPQHSQPPANSPLPTVATPALPFPLRSSTASTLPSTLTSAAGHPHHPHHNQHPRAPQPQDPQRPRTSTLAVSAPRVRAPESNVVAPGMMARQTRRSLSLAAEKENNVPQEEMRRKKQRQDAQSREEVASQPPKALVNRKRKKLQMEDDGFQFRAPRKSTRISNRQSLAGGNNSEPMTSSDPPVPPPPAKERPKKIPKQKLPPEEPPAPAPPKPAKTTKTKKPARRKDDIGVTSRPKSPPPHKPQQQDMSLEDSMQSTESTRIRLRTNDTPGADRKKPSKFRQSSAGARRSSVGLRGRRASSLIQDGIVAEPHPSIETKDYYKHINQDLMEFMRMQQLLTWCGHHVLNRTSAPPRSSDEAAARPIARVIQEEILKKITTNGTLSNWMARDISNPGPPVIKKPNPENEKNLKKLEELKEDLRRLDEEREAWKLLEEMDIDSLLAMPQEMDPMLRIPSSSDPAAVKPSSSTDPSTTTDPATKTTHPVITAQDLLNTPDSIRAQTLLSTSHDFTLKSKDVMTRHASELEFQVDQLADACHRVNMFTDMAGDMAGRMLETVERRLAERERSVRESAGTEELSTLEVLRSLARFSE</sequence>
<feature type="region of interest" description="Disordered" evidence="2">
    <location>
        <begin position="154"/>
        <end position="507"/>
    </location>
</feature>
<protein>
    <submittedName>
        <fullName evidence="3">Uncharacterized protein</fullName>
    </submittedName>
</protein>
<dbReference type="PANTHER" id="PTHR14778">
    <property type="entry name" value="KINETOCHORE-ASSOCIATED PROTEIN DSN1 HOMOLOG"/>
    <property type="match status" value="1"/>
</dbReference>